<keyword evidence="1" id="KW-0472">Membrane</keyword>
<accession>A0A0V1I5K6</accession>
<dbReference type="EMBL" id="JYDS01000295">
    <property type="protein sequence ID" value="KRZ17189.1"/>
    <property type="molecule type" value="Genomic_DNA"/>
</dbReference>
<keyword evidence="1" id="KW-0812">Transmembrane</keyword>
<gene>
    <name evidence="2" type="ORF">T4B_942</name>
</gene>
<evidence type="ECO:0000313" key="2">
    <source>
        <dbReference type="EMBL" id="KRZ17189.1"/>
    </source>
</evidence>
<evidence type="ECO:0000256" key="1">
    <source>
        <dbReference type="SAM" id="Phobius"/>
    </source>
</evidence>
<keyword evidence="3" id="KW-1185">Reference proteome</keyword>
<protein>
    <submittedName>
        <fullName evidence="2">Uncharacterized protein</fullName>
    </submittedName>
</protein>
<keyword evidence="1" id="KW-1133">Transmembrane helix</keyword>
<feature type="transmembrane region" description="Helical" evidence="1">
    <location>
        <begin position="12"/>
        <end position="31"/>
    </location>
</feature>
<proteinExistence type="predicted"/>
<evidence type="ECO:0000313" key="3">
    <source>
        <dbReference type="Proteomes" id="UP000054805"/>
    </source>
</evidence>
<dbReference type="Proteomes" id="UP000054805">
    <property type="component" value="Unassembled WGS sequence"/>
</dbReference>
<comment type="caution">
    <text evidence="2">The sequence shown here is derived from an EMBL/GenBank/DDBJ whole genome shotgun (WGS) entry which is preliminary data.</text>
</comment>
<name>A0A0V1I5K6_TRIPS</name>
<reference evidence="2 3" key="1">
    <citation type="submission" date="2015-01" db="EMBL/GenBank/DDBJ databases">
        <title>Evolution of Trichinella species and genotypes.</title>
        <authorList>
            <person name="Korhonen P.K."/>
            <person name="Edoardo P."/>
            <person name="Giuseppe L.R."/>
            <person name="Gasser R.B."/>
        </authorList>
    </citation>
    <scope>NUCLEOTIDE SEQUENCE [LARGE SCALE GENOMIC DNA]</scope>
    <source>
        <strain evidence="2">ISS588</strain>
    </source>
</reference>
<organism evidence="2 3">
    <name type="scientific">Trichinella pseudospiralis</name>
    <name type="common">Parasitic roundworm</name>
    <dbReference type="NCBI Taxonomy" id="6337"/>
    <lineage>
        <taxon>Eukaryota</taxon>
        <taxon>Metazoa</taxon>
        <taxon>Ecdysozoa</taxon>
        <taxon>Nematoda</taxon>
        <taxon>Enoplea</taxon>
        <taxon>Dorylaimia</taxon>
        <taxon>Trichinellida</taxon>
        <taxon>Trichinellidae</taxon>
        <taxon>Trichinella</taxon>
    </lineage>
</organism>
<sequence length="388" mass="44284">MNFHFAVIDLRIVCCFASLYSIAVVDVAFAITEARGFVPLNWSAFSIVGLNLQISAFNQSSETKVLTLMSRVTLLQTCRSSTKGITFALIEIIISSKFDWSWLASKPSLKNYDRQTPPWLAIGYWITIKDGKLKSLNWFSHLLDQFYDPAKLHEKEAINSEFDFFDMCQELIGIIRKATALLLPVSSVYLALQRKNFGNPFLFSSIHSLASRYYLAHIMLVFVRIIGHWINSIISRLFLTCLDVKYLMSDLVTSWFSFSLEISKTDIVNGIRFNGINFREIVLPLLDHIACRARLIELRTLSPLLCTIPSNTLCRNKVHLVNLPTNGRRLENSLTKFRVMMTPDSDACNLTKRDINRPDGDSMAPLDGAVSRRFYDSICLSRAFDNRY</sequence>
<dbReference type="AlphaFoldDB" id="A0A0V1I5K6"/>